<evidence type="ECO:0000256" key="5">
    <source>
        <dbReference type="ARBA" id="ARBA00023136"/>
    </source>
</evidence>
<dbReference type="PANTHER" id="PTHR36115:SF4">
    <property type="entry name" value="MEMBRANE PROTEIN"/>
    <property type="match status" value="1"/>
</dbReference>
<feature type="transmembrane region" description="Helical" evidence="7">
    <location>
        <begin position="33"/>
        <end position="53"/>
    </location>
</feature>
<feature type="transmembrane region" description="Helical" evidence="7">
    <location>
        <begin position="73"/>
        <end position="92"/>
    </location>
</feature>
<evidence type="ECO:0000313" key="10">
    <source>
        <dbReference type="Proteomes" id="UP000029443"/>
    </source>
</evidence>
<evidence type="ECO:0000313" key="9">
    <source>
        <dbReference type="EMBL" id="KGD60753.1"/>
    </source>
</evidence>
<proteinExistence type="predicted"/>
<dbReference type="Proteomes" id="UP000029443">
    <property type="component" value="Unassembled WGS sequence"/>
</dbReference>
<comment type="subcellular location">
    <subcellularLocation>
        <location evidence="1">Cell membrane</location>
        <topology evidence="1">Multi-pass membrane protein</topology>
    </subcellularLocation>
</comment>
<protein>
    <recommendedName>
        <fullName evidence="8">RDD domain-containing protein</fullName>
    </recommendedName>
</protein>
<gene>
    <name evidence="9" type="ORF">T9A_02230</name>
</gene>
<keyword evidence="3 7" id="KW-0812">Transmembrane</keyword>
<accession>A0ABR4WBF0</accession>
<evidence type="ECO:0000256" key="7">
    <source>
        <dbReference type="SAM" id="Phobius"/>
    </source>
</evidence>
<evidence type="ECO:0000256" key="1">
    <source>
        <dbReference type="ARBA" id="ARBA00004651"/>
    </source>
</evidence>
<dbReference type="RefSeq" id="WP_035248396.1">
    <property type="nucleotide sequence ID" value="NZ_ARXU01000008.1"/>
</dbReference>
<dbReference type="InterPro" id="IPR051791">
    <property type="entry name" value="Pra-immunoreactive"/>
</dbReference>
<organism evidence="9 10">
    <name type="scientific">Alcanivorax jadensis T9</name>
    <dbReference type="NCBI Taxonomy" id="1177181"/>
    <lineage>
        <taxon>Bacteria</taxon>
        <taxon>Pseudomonadati</taxon>
        <taxon>Pseudomonadota</taxon>
        <taxon>Gammaproteobacteria</taxon>
        <taxon>Oceanospirillales</taxon>
        <taxon>Alcanivoracaceae</taxon>
        <taxon>Alcanivorax</taxon>
    </lineage>
</organism>
<keyword evidence="5 7" id="KW-0472">Membrane</keyword>
<evidence type="ECO:0000256" key="2">
    <source>
        <dbReference type="ARBA" id="ARBA00022475"/>
    </source>
</evidence>
<feature type="region of interest" description="Disordered" evidence="6">
    <location>
        <begin position="1"/>
        <end position="20"/>
    </location>
</feature>
<reference evidence="9 10" key="1">
    <citation type="submission" date="2012-09" db="EMBL/GenBank/DDBJ databases">
        <title>Genome Sequence of alkane-degrading Bacterium Alcanivorax jadensis T9.</title>
        <authorList>
            <person name="Lai Q."/>
            <person name="Shao Z."/>
        </authorList>
    </citation>
    <scope>NUCLEOTIDE SEQUENCE [LARGE SCALE GENOMIC DNA]</scope>
    <source>
        <strain evidence="9 10">T9</strain>
    </source>
</reference>
<evidence type="ECO:0000259" key="8">
    <source>
        <dbReference type="Pfam" id="PF06271"/>
    </source>
</evidence>
<dbReference type="InterPro" id="IPR010432">
    <property type="entry name" value="RDD"/>
</dbReference>
<feature type="domain" description="RDD" evidence="8">
    <location>
        <begin position="27"/>
        <end position="162"/>
    </location>
</feature>
<dbReference type="EMBL" id="ARXU01000008">
    <property type="protein sequence ID" value="KGD60753.1"/>
    <property type="molecule type" value="Genomic_DNA"/>
</dbReference>
<evidence type="ECO:0000256" key="4">
    <source>
        <dbReference type="ARBA" id="ARBA00022989"/>
    </source>
</evidence>
<evidence type="ECO:0000256" key="3">
    <source>
        <dbReference type="ARBA" id="ARBA00022692"/>
    </source>
</evidence>
<dbReference type="Pfam" id="PF06271">
    <property type="entry name" value="RDD"/>
    <property type="match status" value="1"/>
</dbReference>
<dbReference type="PANTHER" id="PTHR36115">
    <property type="entry name" value="PROLINE-RICH ANTIGEN HOMOLOG-RELATED"/>
    <property type="match status" value="1"/>
</dbReference>
<keyword evidence="4 7" id="KW-1133">Transmembrane helix</keyword>
<evidence type="ECO:0000256" key="6">
    <source>
        <dbReference type="SAM" id="MobiDB-lite"/>
    </source>
</evidence>
<keyword evidence="10" id="KW-1185">Reference proteome</keyword>
<sequence length="172" mass="19180">MTDNSNPYQSPAADAQNRPTLDNPALASRWYRFFGALIDGLIQLAIIGPIVFFSGTWADMMANNGALDLTATLVWFIVGEVIFLALQGWLLFNRQQTIGKWLLGMQIIGMEQRDVPPGKLYGLRYLLFHVLAQVPGINLVMLVDPLLIFRGDRRCLHDLLAGTQVIQVPASR</sequence>
<name>A0ABR4WBF0_9GAMM</name>
<keyword evidence="2" id="KW-1003">Cell membrane</keyword>
<comment type="caution">
    <text evidence="9">The sequence shown here is derived from an EMBL/GenBank/DDBJ whole genome shotgun (WGS) entry which is preliminary data.</text>
</comment>